<evidence type="ECO:0000256" key="1">
    <source>
        <dbReference type="SAM" id="Phobius"/>
    </source>
</evidence>
<feature type="transmembrane region" description="Helical" evidence="1">
    <location>
        <begin position="224"/>
        <end position="242"/>
    </location>
</feature>
<feature type="transmembrane region" description="Helical" evidence="1">
    <location>
        <begin position="309"/>
        <end position="328"/>
    </location>
</feature>
<protein>
    <submittedName>
        <fullName evidence="2">SecY-type transporter protein</fullName>
    </submittedName>
</protein>
<feature type="transmembrane region" description="Helical" evidence="1">
    <location>
        <begin position="283"/>
        <end position="303"/>
    </location>
</feature>
<accession>A0A5J6DUH1</accession>
<keyword evidence="1" id="KW-1133">Transmembrane helix</keyword>
<keyword evidence="2" id="KW-0934">Plastid</keyword>
<keyword evidence="1" id="KW-0812">Transmembrane</keyword>
<feature type="transmembrane region" description="Helical" evidence="1">
    <location>
        <begin position="59"/>
        <end position="78"/>
    </location>
</feature>
<reference evidence="2" key="1">
    <citation type="journal article" date="2019" name="Am. J. Bot.">
        <title>A single loss of photosynthesis in the diatom order Bacillariales (Bacillariophyta).</title>
        <authorList>
            <person name="Onyshchenko A."/>
            <person name="Ruck E.C."/>
            <person name="Nakov T."/>
            <person name="Alverson A.J."/>
        </authorList>
    </citation>
    <scope>NUCLEOTIDE SEQUENCE</scope>
    <source>
        <strain evidence="2">Nitz4</strain>
    </source>
</reference>
<dbReference type="EMBL" id="MG273660">
    <property type="protein sequence ID" value="QES95289.1"/>
    <property type="molecule type" value="Genomic_DNA"/>
</dbReference>
<gene>
    <name evidence="2" type="primary">secY</name>
</gene>
<feature type="transmembrane region" description="Helical" evidence="1">
    <location>
        <begin position="193"/>
        <end position="212"/>
    </location>
</feature>
<name>A0A5J6DUH1_9STRA</name>
<feature type="transmembrane region" description="Helical" evidence="1">
    <location>
        <begin position="90"/>
        <end position="108"/>
    </location>
</feature>
<evidence type="ECO:0000313" key="2">
    <source>
        <dbReference type="EMBL" id="QES95289.1"/>
    </source>
</evidence>
<geneLocation type="plastid" evidence="2"/>
<dbReference type="AlphaFoldDB" id="A0A5J6DUH1"/>
<feature type="transmembrane region" description="Helical" evidence="1">
    <location>
        <begin position="151"/>
        <end position="173"/>
    </location>
</feature>
<sequence>MIKIIIDIIKYFKNFFVLEFEILKNFSLGLESYLISYQLISFFSNKFNTISKRYLKIKLYSLTIIFIFINSIFKYIFLKKLNYNITALKFISINIYLILKIFFLIWLGNRINHYKIINGHLLLNSSEYIFKFIYNFNLILLKNKSFRNFNIIKLAFVLQFIVFFINNFILAFIKKIYLISVNFSKKQIKNFYISLNVHIKNLYLINFIINLLEIKAIFINKKNYIFLNFINCYILIFIINFFSLTLKSNTKNILIYFQKNNISLLNINYIVNYKLLYFSYHLYYLNFILSFIINFLIFLPFFIEKYLNIFCFSQLNLIYLLQIFNFFLESLTKIKINIATQNNKYKTL</sequence>
<organism evidence="2">
    <name type="scientific">Nitzschia sp.</name>
    <name type="common">in: diatoms</name>
    <dbReference type="NCBI Taxonomy" id="1884248"/>
    <lineage>
        <taxon>Eukaryota</taxon>
        <taxon>Sar</taxon>
        <taxon>Stramenopiles</taxon>
        <taxon>Ochrophyta</taxon>
        <taxon>Bacillariophyta</taxon>
        <taxon>Bacillariophyceae</taxon>
        <taxon>Bacillariophycidae</taxon>
        <taxon>Bacillariales</taxon>
        <taxon>Bacillariaceae</taxon>
        <taxon>Nitzschia</taxon>
    </lineage>
</organism>
<keyword evidence="1" id="KW-0472">Membrane</keyword>
<proteinExistence type="predicted"/>